<proteinExistence type="predicted"/>
<gene>
    <name evidence="1" type="ORF">SAMN06296416_11917</name>
</gene>
<protein>
    <submittedName>
        <fullName evidence="1">Uncharacterized protein</fullName>
    </submittedName>
</protein>
<dbReference type="RefSeq" id="WP_097123753.1">
    <property type="nucleotide sequence ID" value="NZ_OCND01000019.1"/>
</dbReference>
<sequence length="89" mass="9971">MKNHVEWFKFHLRNGQSIGPSALRALWADACGTLDISVSRNVQTLGPHTTTVYSLHGSPRLQNLAVVENRLRELLEQSKLVGSLTVIRH</sequence>
<dbReference type="AlphaFoldDB" id="A0A286DGW7"/>
<accession>A0A286DGW7</accession>
<organism evidence="1 2">
    <name type="scientific">Pseudoxanthomonas wuyuanensis</name>
    <dbReference type="NCBI Taxonomy" id="1073196"/>
    <lineage>
        <taxon>Bacteria</taxon>
        <taxon>Pseudomonadati</taxon>
        <taxon>Pseudomonadota</taxon>
        <taxon>Gammaproteobacteria</taxon>
        <taxon>Lysobacterales</taxon>
        <taxon>Lysobacteraceae</taxon>
        <taxon>Pseudoxanthomonas</taxon>
    </lineage>
</organism>
<keyword evidence="2" id="KW-1185">Reference proteome</keyword>
<dbReference type="Proteomes" id="UP000219374">
    <property type="component" value="Unassembled WGS sequence"/>
</dbReference>
<dbReference type="EMBL" id="OCND01000019">
    <property type="protein sequence ID" value="SOD57898.1"/>
    <property type="molecule type" value="Genomic_DNA"/>
</dbReference>
<reference evidence="1 2" key="1">
    <citation type="submission" date="2017-09" db="EMBL/GenBank/DDBJ databases">
        <authorList>
            <person name="Ehlers B."/>
            <person name="Leendertz F.H."/>
        </authorList>
    </citation>
    <scope>NUCLEOTIDE SEQUENCE [LARGE SCALE GENOMIC DNA]</scope>
    <source>
        <strain evidence="1 2">CGMCC 1.10978</strain>
    </source>
</reference>
<dbReference type="OrthoDB" id="5986167at2"/>
<evidence type="ECO:0000313" key="1">
    <source>
        <dbReference type="EMBL" id="SOD57898.1"/>
    </source>
</evidence>
<evidence type="ECO:0000313" key="2">
    <source>
        <dbReference type="Proteomes" id="UP000219374"/>
    </source>
</evidence>
<name>A0A286DGW7_9GAMM</name>